<dbReference type="InterPro" id="IPR022369">
    <property type="entry name" value="Integral_membrane_TerC_rswitch"/>
</dbReference>
<feature type="transmembrane region" description="Helical" evidence="6">
    <location>
        <begin position="277"/>
        <end position="300"/>
    </location>
</feature>
<keyword evidence="4 6" id="KW-1133">Transmembrane helix</keyword>
<evidence type="ECO:0000256" key="6">
    <source>
        <dbReference type="SAM" id="Phobius"/>
    </source>
</evidence>
<dbReference type="RefSeq" id="WP_268883128.1">
    <property type="nucleotide sequence ID" value="NZ_CP114029.1"/>
</dbReference>
<feature type="transmembrane region" description="Helical" evidence="6">
    <location>
        <begin position="123"/>
        <end position="146"/>
    </location>
</feature>
<comment type="subcellular location">
    <subcellularLocation>
        <location evidence="1">Membrane</location>
        <topology evidence="1">Multi-pass membrane protein</topology>
    </subcellularLocation>
</comment>
<dbReference type="EMBL" id="CP114029">
    <property type="protein sequence ID" value="WAP70618.1"/>
    <property type="molecule type" value="Genomic_DNA"/>
</dbReference>
<dbReference type="Pfam" id="PF03741">
    <property type="entry name" value="TerC"/>
    <property type="match status" value="1"/>
</dbReference>
<evidence type="ECO:0000256" key="1">
    <source>
        <dbReference type="ARBA" id="ARBA00004141"/>
    </source>
</evidence>
<evidence type="ECO:0000313" key="7">
    <source>
        <dbReference type="EMBL" id="WAP70618.1"/>
    </source>
</evidence>
<reference evidence="7" key="1">
    <citation type="submission" date="2022-12" db="EMBL/GenBank/DDBJ databases">
        <title>Jiella pelagia sp. nov., isolated from phosphonate enriched culture of Northwest Pacific surface seawater.</title>
        <authorList>
            <person name="Shin D.Y."/>
            <person name="Hwang C.Y."/>
        </authorList>
    </citation>
    <scope>NUCLEOTIDE SEQUENCE</scope>
    <source>
        <strain evidence="7">HL-NP1</strain>
    </source>
</reference>
<evidence type="ECO:0000256" key="2">
    <source>
        <dbReference type="ARBA" id="ARBA00007511"/>
    </source>
</evidence>
<dbReference type="PANTHER" id="PTHR30238">
    <property type="entry name" value="MEMBRANE BOUND PREDICTED REDOX MODULATOR"/>
    <property type="match status" value="1"/>
</dbReference>
<name>A0ABY7C753_9HYPH</name>
<dbReference type="PANTHER" id="PTHR30238:SF0">
    <property type="entry name" value="THYLAKOID MEMBRANE PROTEIN TERC, CHLOROPLASTIC"/>
    <property type="match status" value="1"/>
</dbReference>
<gene>
    <name evidence="7" type="ORF">OH818_11685</name>
</gene>
<feature type="transmembrane region" description="Helical" evidence="6">
    <location>
        <begin position="216"/>
        <end position="236"/>
    </location>
</feature>
<feature type="transmembrane region" description="Helical" evidence="6">
    <location>
        <begin position="152"/>
        <end position="170"/>
    </location>
</feature>
<evidence type="ECO:0000256" key="4">
    <source>
        <dbReference type="ARBA" id="ARBA00022989"/>
    </source>
</evidence>
<feature type="transmembrane region" description="Helical" evidence="6">
    <location>
        <begin position="60"/>
        <end position="81"/>
    </location>
</feature>
<keyword evidence="8" id="KW-1185">Reference proteome</keyword>
<sequence>MAESTDGSSMLEDFFAGSAGDGSIPLFVWLATIAGFAGLFLFDFLTHVRKAHEPSFKEAAVWSVFYIVLACIFGGGIFWFWDHVHGVEYFAGFITEKSLSVDNLFVFVIIMKSFQVPREDQQKALLIGIILALIMRGIFIAIGAAAIERFSWVFYIFGLFLLWTAWKLAVESMSGHKATDEEYEPNAFVKWFQSRMPVTSQFHGNALTVIENGKRFYTPMVLVIIALGMTDILFALDSIPAIYGLTDAPYIVFTANAFALLGLLQLYFLVGGLLDRLVYLGLGLSLVLGFIAVKLILHAMEQNTLPFINGGQPIEGLPHITTSFSLIVIVAILAITTIASLLKSRSMVPLSEKPPK</sequence>
<proteinExistence type="inferred from homology"/>
<protein>
    <submittedName>
        <fullName evidence="7">TerC/Alx family metal homeostasis membrane protein</fullName>
    </submittedName>
</protein>
<feature type="transmembrane region" description="Helical" evidence="6">
    <location>
        <begin position="320"/>
        <end position="342"/>
    </location>
</feature>
<organism evidence="7 8">
    <name type="scientific">Jiella pelagia</name>
    <dbReference type="NCBI Taxonomy" id="2986949"/>
    <lineage>
        <taxon>Bacteria</taxon>
        <taxon>Pseudomonadati</taxon>
        <taxon>Pseudomonadota</taxon>
        <taxon>Alphaproteobacteria</taxon>
        <taxon>Hyphomicrobiales</taxon>
        <taxon>Aurantimonadaceae</taxon>
        <taxon>Jiella</taxon>
    </lineage>
</organism>
<keyword evidence="3 6" id="KW-0812">Transmembrane</keyword>
<feature type="transmembrane region" description="Helical" evidence="6">
    <location>
        <begin position="87"/>
        <end position="111"/>
    </location>
</feature>
<keyword evidence="5 6" id="KW-0472">Membrane</keyword>
<accession>A0ABY7C753</accession>
<feature type="transmembrane region" description="Helical" evidence="6">
    <location>
        <begin position="26"/>
        <end position="48"/>
    </location>
</feature>
<evidence type="ECO:0000256" key="3">
    <source>
        <dbReference type="ARBA" id="ARBA00022692"/>
    </source>
</evidence>
<evidence type="ECO:0000256" key="5">
    <source>
        <dbReference type="ARBA" id="ARBA00023136"/>
    </source>
</evidence>
<dbReference type="Proteomes" id="UP001164020">
    <property type="component" value="Chromosome"/>
</dbReference>
<dbReference type="InterPro" id="IPR005496">
    <property type="entry name" value="Integral_membrane_TerC"/>
</dbReference>
<evidence type="ECO:0000313" key="8">
    <source>
        <dbReference type="Proteomes" id="UP001164020"/>
    </source>
</evidence>
<dbReference type="NCBIfam" id="TIGR03718">
    <property type="entry name" value="R_switched_Alx"/>
    <property type="match status" value="1"/>
</dbReference>
<comment type="similarity">
    <text evidence="2">Belongs to the TerC family.</text>
</comment>
<feature type="transmembrane region" description="Helical" evidence="6">
    <location>
        <begin position="248"/>
        <end position="270"/>
    </location>
</feature>